<organism evidence="2 3">
    <name type="scientific">Mycena rosella</name>
    <name type="common">Pink bonnet</name>
    <name type="synonym">Agaricus rosellus</name>
    <dbReference type="NCBI Taxonomy" id="1033263"/>
    <lineage>
        <taxon>Eukaryota</taxon>
        <taxon>Fungi</taxon>
        <taxon>Dikarya</taxon>
        <taxon>Basidiomycota</taxon>
        <taxon>Agaricomycotina</taxon>
        <taxon>Agaricomycetes</taxon>
        <taxon>Agaricomycetidae</taxon>
        <taxon>Agaricales</taxon>
        <taxon>Marasmiineae</taxon>
        <taxon>Mycenaceae</taxon>
        <taxon>Mycena</taxon>
    </lineage>
</organism>
<evidence type="ECO:0000313" key="2">
    <source>
        <dbReference type="EMBL" id="KAJ7692141.1"/>
    </source>
</evidence>
<comment type="caution">
    <text evidence="2">The sequence shown here is derived from an EMBL/GenBank/DDBJ whole genome shotgun (WGS) entry which is preliminary data.</text>
</comment>
<feature type="compositionally biased region" description="Basic and acidic residues" evidence="1">
    <location>
        <begin position="191"/>
        <end position="200"/>
    </location>
</feature>
<keyword evidence="3" id="KW-1185">Reference proteome</keyword>
<feature type="compositionally biased region" description="Pro residues" evidence="1">
    <location>
        <begin position="223"/>
        <end position="234"/>
    </location>
</feature>
<accession>A0AAD7DHY4</accession>
<sequence>MEGPDPDIDDIFLGDSDSEDEFEEGSFSKPKPLFLLNLALERSPNHPLDVTLDFGSSDADSDEENGPATQMRRMGLRDSSTSTLHSDLIRAVVAHSDRWRTAEELQITDALITRFAPIRNRLVLLTKLAVSIFTFAGTTRAFLYPKNAPQLTDVTLNPHDQITSPWSALHQPVERPPPFLGDTPTPARPSPPREPDHHMPETIARQPTPRIPRGGIPVASPLGLPPRPPTPPPP</sequence>
<reference evidence="2" key="1">
    <citation type="submission" date="2023-03" db="EMBL/GenBank/DDBJ databases">
        <title>Massive genome expansion in bonnet fungi (Mycena s.s.) driven by repeated elements and novel gene families across ecological guilds.</title>
        <authorList>
            <consortium name="Lawrence Berkeley National Laboratory"/>
            <person name="Harder C.B."/>
            <person name="Miyauchi S."/>
            <person name="Viragh M."/>
            <person name="Kuo A."/>
            <person name="Thoen E."/>
            <person name="Andreopoulos B."/>
            <person name="Lu D."/>
            <person name="Skrede I."/>
            <person name="Drula E."/>
            <person name="Henrissat B."/>
            <person name="Morin E."/>
            <person name="Kohler A."/>
            <person name="Barry K."/>
            <person name="LaButti K."/>
            <person name="Morin E."/>
            <person name="Salamov A."/>
            <person name="Lipzen A."/>
            <person name="Mereny Z."/>
            <person name="Hegedus B."/>
            <person name="Baldrian P."/>
            <person name="Stursova M."/>
            <person name="Weitz H."/>
            <person name="Taylor A."/>
            <person name="Grigoriev I.V."/>
            <person name="Nagy L.G."/>
            <person name="Martin F."/>
            <person name="Kauserud H."/>
        </authorList>
    </citation>
    <scope>NUCLEOTIDE SEQUENCE</scope>
    <source>
        <strain evidence="2">CBHHK067</strain>
    </source>
</reference>
<feature type="region of interest" description="Disordered" evidence="1">
    <location>
        <begin position="168"/>
        <end position="234"/>
    </location>
</feature>
<feature type="region of interest" description="Disordered" evidence="1">
    <location>
        <begin position="1"/>
        <end position="27"/>
    </location>
</feature>
<dbReference type="EMBL" id="JARKIE010000054">
    <property type="protein sequence ID" value="KAJ7692141.1"/>
    <property type="molecule type" value="Genomic_DNA"/>
</dbReference>
<dbReference type="Proteomes" id="UP001221757">
    <property type="component" value="Unassembled WGS sequence"/>
</dbReference>
<feature type="region of interest" description="Disordered" evidence="1">
    <location>
        <begin position="53"/>
        <end position="77"/>
    </location>
</feature>
<protein>
    <submittedName>
        <fullName evidence="2">Uncharacterized protein</fullName>
    </submittedName>
</protein>
<feature type="compositionally biased region" description="Acidic residues" evidence="1">
    <location>
        <begin position="1"/>
        <end position="24"/>
    </location>
</feature>
<evidence type="ECO:0000256" key="1">
    <source>
        <dbReference type="SAM" id="MobiDB-lite"/>
    </source>
</evidence>
<evidence type="ECO:0000313" key="3">
    <source>
        <dbReference type="Proteomes" id="UP001221757"/>
    </source>
</evidence>
<gene>
    <name evidence="2" type="ORF">B0H17DRAFT_1330889</name>
</gene>
<dbReference type="AlphaFoldDB" id="A0AAD7DHY4"/>
<proteinExistence type="predicted"/>
<name>A0AAD7DHY4_MYCRO</name>